<dbReference type="Gene3D" id="1.10.287.820">
    <property type="entry name" value="Acid-sensing ion channel domain"/>
    <property type="match status" value="1"/>
</dbReference>
<keyword evidence="7" id="KW-0915">Sodium</keyword>
<keyword evidence="6" id="KW-1133">Transmembrane helix</keyword>
<dbReference type="Proteomes" id="UP001652621">
    <property type="component" value="Unplaced"/>
</dbReference>
<proteinExistence type="inferred from homology"/>
<dbReference type="GO" id="GO:0005886">
    <property type="term" value="C:plasma membrane"/>
    <property type="evidence" value="ECO:0007669"/>
    <property type="project" value="TreeGrafter"/>
</dbReference>
<evidence type="ECO:0000256" key="4">
    <source>
        <dbReference type="ARBA" id="ARBA00022461"/>
    </source>
</evidence>
<evidence type="ECO:0000256" key="12">
    <source>
        <dbReference type="RuleBase" id="RU000679"/>
    </source>
</evidence>
<evidence type="ECO:0000256" key="5">
    <source>
        <dbReference type="ARBA" id="ARBA00022692"/>
    </source>
</evidence>
<comment type="similarity">
    <text evidence="2 12">Belongs to the amiloride-sensitive sodium channel (TC 1.A.6) family.</text>
</comment>
<dbReference type="KEGG" id="mde:109612338"/>
<protein>
    <submittedName>
        <fullName evidence="14">Acid-sensing ion channel 4-A isoform X1</fullName>
    </submittedName>
</protein>
<dbReference type="OrthoDB" id="6628406at2759"/>
<dbReference type="InterPro" id="IPR001873">
    <property type="entry name" value="ENaC"/>
</dbReference>
<evidence type="ECO:0000313" key="13">
    <source>
        <dbReference type="Proteomes" id="UP001652621"/>
    </source>
</evidence>
<dbReference type="VEuPathDB" id="VectorBase:MDOMA2_000419"/>
<dbReference type="GeneID" id="109612338"/>
<reference evidence="14" key="1">
    <citation type="submission" date="2025-08" db="UniProtKB">
        <authorList>
            <consortium name="RefSeq"/>
        </authorList>
    </citation>
    <scope>IDENTIFICATION</scope>
    <source>
        <strain evidence="14">Aabys</strain>
        <tissue evidence="14">Whole body</tissue>
    </source>
</reference>
<evidence type="ECO:0000256" key="7">
    <source>
        <dbReference type="ARBA" id="ARBA00023053"/>
    </source>
</evidence>
<comment type="subcellular location">
    <subcellularLocation>
        <location evidence="1">Membrane</location>
        <topology evidence="1">Multi-pass membrane protein</topology>
    </subcellularLocation>
</comment>
<evidence type="ECO:0000313" key="14">
    <source>
        <dbReference type="RefSeq" id="XP_019891859.2"/>
    </source>
</evidence>
<dbReference type="Pfam" id="PF00858">
    <property type="entry name" value="ASC"/>
    <property type="match status" value="1"/>
</dbReference>
<keyword evidence="13" id="KW-1185">Reference proteome</keyword>
<evidence type="ECO:0000256" key="8">
    <source>
        <dbReference type="ARBA" id="ARBA00023065"/>
    </source>
</evidence>
<dbReference type="RefSeq" id="XP_019891859.2">
    <property type="nucleotide sequence ID" value="XM_020036300.2"/>
</dbReference>
<keyword evidence="9" id="KW-0472">Membrane</keyword>
<keyword evidence="8 12" id="KW-0406">Ion transport</keyword>
<keyword evidence="10 12" id="KW-0739">Sodium transport</keyword>
<evidence type="ECO:0000256" key="10">
    <source>
        <dbReference type="ARBA" id="ARBA00023201"/>
    </source>
</evidence>
<evidence type="ECO:0000256" key="2">
    <source>
        <dbReference type="ARBA" id="ARBA00007193"/>
    </source>
</evidence>
<keyword evidence="5 12" id="KW-0812">Transmembrane</keyword>
<evidence type="ECO:0000256" key="6">
    <source>
        <dbReference type="ARBA" id="ARBA00022989"/>
    </source>
</evidence>
<dbReference type="PANTHER" id="PTHR11690:SF240">
    <property type="entry name" value="PICKPOCKET 25-RELATED"/>
    <property type="match status" value="1"/>
</dbReference>
<dbReference type="GO" id="GO:0015280">
    <property type="term" value="F:ligand-gated sodium channel activity"/>
    <property type="evidence" value="ECO:0007669"/>
    <property type="project" value="TreeGrafter"/>
</dbReference>
<dbReference type="PANTHER" id="PTHR11690">
    <property type="entry name" value="AMILORIDE-SENSITIVE SODIUM CHANNEL-RELATED"/>
    <property type="match status" value="1"/>
</dbReference>
<sequence>MLQNNEIQLFYNSLSPFHRLPLWGKKAENNFKSFRKQFHQLPLVRTANMNCQQYVRKTLGESSIHGFPYLVKRELHWMEKLFWILMISLAAYTSIDICLNQWKRFRDNPIVYAMELAWGKSNFPFVGITLCSDYVDKHEFEHIIEDMWHVGREDNQTAFQYYWDFLKVLNALHIANLANLRPYENDSRLNDLNFLQMLIRMRQKVLPEKVLADSDEPHTTTDLEIREMAYAAAITEAGLCRSTSQLTKYTNPFGDLKPLKVSKRRYCDIMNECNTKIYPKVSDDLNLFIYLHSVEEILVPLDPGTILRRASMDGSLTVELLLSLTTAETEVRNLPIAYRKCRYKDENILKYFGVYRPGLCRIECRINAAFKKCGCKPYFYVVAPHIPICDIKGMLCLNKENWPHSVQCNCLKLCQEAQYIGVQTTSQKDDTTKFERTIIVKLFLPRMAMKRRVVFSTDQLIMSFGGAIGLFLGASFISIYGLVFVLSEFVFSNCVALVRGEKRKKTSMQQIEKRVEEVGHITTVTVVGQRRY</sequence>
<keyword evidence="3 12" id="KW-0813">Transport</keyword>
<keyword evidence="11 12" id="KW-0407">Ion channel</keyword>
<evidence type="ECO:0000256" key="3">
    <source>
        <dbReference type="ARBA" id="ARBA00022448"/>
    </source>
</evidence>
<evidence type="ECO:0000256" key="9">
    <source>
        <dbReference type="ARBA" id="ARBA00023136"/>
    </source>
</evidence>
<gene>
    <name evidence="14" type="primary">LOC109612338</name>
</gene>
<accession>A0A9J7ID10</accession>
<organism evidence="13 14">
    <name type="scientific">Musca domestica</name>
    <name type="common">House fly</name>
    <dbReference type="NCBI Taxonomy" id="7370"/>
    <lineage>
        <taxon>Eukaryota</taxon>
        <taxon>Metazoa</taxon>
        <taxon>Ecdysozoa</taxon>
        <taxon>Arthropoda</taxon>
        <taxon>Hexapoda</taxon>
        <taxon>Insecta</taxon>
        <taxon>Pterygota</taxon>
        <taxon>Neoptera</taxon>
        <taxon>Endopterygota</taxon>
        <taxon>Diptera</taxon>
        <taxon>Brachycera</taxon>
        <taxon>Muscomorpha</taxon>
        <taxon>Muscoidea</taxon>
        <taxon>Muscidae</taxon>
        <taxon>Musca</taxon>
    </lineage>
</organism>
<name>A0A9J7ID10_MUSDO</name>
<dbReference type="AlphaFoldDB" id="A0A9J7ID10"/>
<evidence type="ECO:0000256" key="11">
    <source>
        <dbReference type="ARBA" id="ARBA00023303"/>
    </source>
</evidence>
<evidence type="ECO:0000256" key="1">
    <source>
        <dbReference type="ARBA" id="ARBA00004141"/>
    </source>
</evidence>
<keyword evidence="4 12" id="KW-0894">Sodium channel</keyword>